<dbReference type="InterPro" id="IPR022663">
    <property type="entry name" value="DapB_C"/>
</dbReference>
<protein>
    <recommendedName>
        <fullName evidence="10">4-hydroxy-tetrahydrodipicolinate reductase</fullName>
        <ecNumber evidence="10">1.17.1.8</ecNumber>
    </recommendedName>
</protein>
<gene>
    <name evidence="15" type="ORF">METZ01_LOCUS318263</name>
</gene>
<evidence type="ECO:0000256" key="4">
    <source>
        <dbReference type="ARBA" id="ARBA00022857"/>
    </source>
</evidence>
<dbReference type="Pfam" id="PF01113">
    <property type="entry name" value="DapB_N"/>
    <property type="match status" value="1"/>
</dbReference>
<evidence type="ECO:0000313" key="15">
    <source>
        <dbReference type="EMBL" id="SVC65409.1"/>
    </source>
</evidence>
<evidence type="ECO:0000256" key="8">
    <source>
        <dbReference type="ARBA" id="ARBA00023154"/>
    </source>
</evidence>
<evidence type="ECO:0000256" key="11">
    <source>
        <dbReference type="ARBA" id="ARBA00049080"/>
    </source>
</evidence>
<dbReference type="InterPro" id="IPR036291">
    <property type="entry name" value="NAD(P)-bd_dom_sf"/>
</dbReference>
<sequence>MLRIAVLGATGRMGMNVTRAVVSSDDAEVSGALVEPGNDLIGADVGEVAGLASIGITVVDDLQQALREADVAIDFTLPDAAISNLEACVNQGCGIVMGTTGLTDAQQRALRQAGESIGVLYGRNMSVGVNVFTELARRAARLLGPDWEVEITEAHHSFKVDAPSGTALQIGEAIAAERGQNLDDVACYERRGSTGGRPPNAIGFTSVRAGSLVGDHTVMLVSDTELLRLEHRALSRATFAQGALRASRWLVQQPPGFYVMADVLKLGD</sequence>
<comment type="catalytic activity">
    <reaction evidence="11">
        <text>(S)-2,3,4,5-tetrahydrodipicolinate + NADP(+) + H2O = (2S,4S)-4-hydroxy-2,3,4,5-tetrahydrodipicolinate + NADPH + H(+)</text>
        <dbReference type="Rhea" id="RHEA:35331"/>
        <dbReference type="ChEBI" id="CHEBI:15377"/>
        <dbReference type="ChEBI" id="CHEBI:15378"/>
        <dbReference type="ChEBI" id="CHEBI:16845"/>
        <dbReference type="ChEBI" id="CHEBI:57783"/>
        <dbReference type="ChEBI" id="CHEBI:58349"/>
        <dbReference type="ChEBI" id="CHEBI:67139"/>
        <dbReference type="EC" id="1.17.1.8"/>
    </reaction>
</comment>
<dbReference type="InterPro" id="IPR022664">
    <property type="entry name" value="DapB_N_CS"/>
</dbReference>
<evidence type="ECO:0000256" key="6">
    <source>
        <dbReference type="ARBA" id="ARBA00023002"/>
    </source>
</evidence>
<dbReference type="GO" id="GO:0019877">
    <property type="term" value="P:diaminopimelate biosynthetic process"/>
    <property type="evidence" value="ECO:0007669"/>
    <property type="project" value="UniProtKB-KW"/>
</dbReference>
<organism evidence="15">
    <name type="scientific">marine metagenome</name>
    <dbReference type="NCBI Taxonomy" id="408172"/>
    <lineage>
        <taxon>unclassified sequences</taxon>
        <taxon>metagenomes</taxon>
        <taxon>ecological metagenomes</taxon>
    </lineage>
</organism>
<keyword evidence="5" id="KW-0220">Diaminopimelate biosynthesis</keyword>
<dbReference type="NCBIfam" id="TIGR00036">
    <property type="entry name" value="dapB"/>
    <property type="match status" value="1"/>
</dbReference>
<dbReference type="PANTHER" id="PTHR20836">
    <property type="entry name" value="DIHYDRODIPICOLINATE REDUCTASE"/>
    <property type="match status" value="1"/>
</dbReference>
<dbReference type="CDD" id="cd02274">
    <property type="entry name" value="DHDPR_N"/>
    <property type="match status" value="1"/>
</dbReference>
<dbReference type="GO" id="GO:0009089">
    <property type="term" value="P:lysine biosynthetic process via diaminopimelate"/>
    <property type="evidence" value="ECO:0007669"/>
    <property type="project" value="InterPro"/>
</dbReference>
<dbReference type="FunFam" id="3.30.360.10:FF:000004">
    <property type="entry name" value="4-hydroxy-tetrahydrodipicolinate reductase"/>
    <property type="match status" value="1"/>
</dbReference>
<comment type="similarity">
    <text evidence="1">Belongs to the DapB family.</text>
</comment>
<keyword evidence="6" id="KW-0560">Oxidoreductase</keyword>
<dbReference type="Gene3D" id="3.40.50.720">
    <property type="entry name" value="NAD(P)-binding Rossmann-like Domain"/>
    <property type="match status" value="1"/>
</dbReference>
<dbReference type="HAMAP" id="MF_00102">
    <property type="entry name" value="DapB"/>
    <property type="match status" value="1"/>
</dbReference>
<dbReference type="PROSITE" id="PS01298">
    <property type="entry name" value="DAPB"/>
    <property type="match status" value="1"/>
</dbReference>
<dbReference type="EMBL" id="UINC01103208">
    <property type="protein sequence ID" value="SVC65409.1"/>
    <property type="molecule type" value="Genomic_DNA"/>
</dbReference>
<evidence type="ECO:0000256" key="7">
    <source>
        <dbReference type="ARBA" id="ARBA00023027"/>
    </source>
</evidence>
<feature type="domain" description="Dihydrodipicolinate reductase N-terminal" evidence="13">
    <location>
        <begin position="3"/>
        <end position="125"/>
    </location>
</feature>
<dbReference type="InterPro" id="IPR023940">
    <property type="entry name" value="DHDPR_bac"/>
</dbReference>
<dbReference type="AlphaFoldDB" id="A0A382NWA8"/>
<evidence type="ECO:0000259" key="13">
    <source>
        <dbReference type="Pfam" id="PF01113"/>
    </source>
</evidence>
<keyword evidence="3" id="KW-0028">Amino-acid biosynthesis</keyword>
<evidence type="ECO:0000256" key="2">
    <source>
        <dbReference type="ARBA" id="ARBA00022490"/>
    </source>
</evidence>
<evidence type="ECO:0000256" key="5">
    <source>
        <dbReference type="ARBA" id="ARBA00022915"/>
    </source>
</evidence>
<comment type="catalytic activity">
    <reaction evidence="12">
        <text>(S)-2,3,4,5-tetrahydrodipicolinate + NAD(+) + H2O = (2S,4S)-4-hydroxy-2,3,4,5-tetrahydrodipicolinate + NADH + H(+)</text>
        <dbReference type="Rhea" id="RHEA:35323"/>
        <dbReference type="ChEBI" id="CHEBI:15377"/>
        <dbReference type="ChEBI" id="CHEBI:15378"/>
        <dbReference type="ChEBI" id="CHEBI:16845"/>
        <dbReference type="ChEBI" id="CHEBI:57540"/>
        <dbReference type="ChEBI" id="CHEBI:57945"/>
        <dbReference type="ChEBI" id="CHEBI:67139"/>
        <dbReference type="EC" id="1.17.1.8"/>
    </reaction>
</comment>
<dbReference type="GO" id="GO:0005829">
    <property type="term" value="C:cytosol"/>
    <property type="evidence" value="ECO:0007669"/>
    <property type="project" value="TreeGrafter"/>
</dbReference>
<accession>A0A382NWA8</accession>
<dbReference type="SUPFAM" id="SSF51735">
    <property type="entry name" value="NAD(P)-binding Rossmann-fold domains"/>
    <property type="match status" value="1"/>
</dbReference>
<proteinExistence type="inferred from homology"/>
<comment type="pathway">
    <text evidence="9">Amino-acid biosynthesis; L-lysine biosynthesis via DAP pathway; (S)-tetrahydrodipicolinate from L-aspartate: step 4/4.</text>
</comment>
<dbReference type="EC" id="1.17.1.8" evidence="10"/>
<evidence type="ECO:0000256" key="10">
    <source>
        <dbReference type="ARBA" id="ARBA00038983"/>
    </source>
</evidence>
<dbReference type="Pfam" id="PF05173">
    <property type="entry name" value="DapB_C"/>
    <property type="match status" value="1"/>
</dbReference>
<dbReference type="SUPFAM" id="SSF55347">
    <property type="entry name" value="Glyceraldehyde-3-phosphate dehydrogenase-like, C-terminal domain"/>
    <property type="match status" value="1"/>
</dbReference>
<dbReference type="GO" id="GO:0008839">
    <property type="term" value="F:4-hydroxy-tetrahydrodipicolinate reductase"/>
    <property type="evidence" value="ECO:0007669"/>
    <property type="project" value="UniProtKB-EC"/>
</dbReference>
<dbReference type="PANTHER" id="PTHR20836:SF0">
    <property type="entry name" value="4-HYDROXY-TETRAHYDRODIPICOLINATE REDUCTASE 1, CHLOROPLASTIC-RELATED"/>
    <property type="match status" value="1"/>
</dbReference>
<evidence type="ECO:0000256" key="3">
    <source>
        <dbReference type="ARBA" id="ARBA00022605"/>
    </source>
</evidence>
<keyword evidence="7" id="KW-0520">NAD</keyword>
<evidence type="ECO:0000259" key="14">
    <source>
        <dbReference type="Pfam" id="PF05173"/>
    </source>
</evidence>
<dbReference type="InterPro" id="IPR000846">
    <property type="entry name" value="DapB_N"/>
</dbReference>
<name>A0A382NWA8_9ZZZZ</name>
<dbReference type="Gene3D" id="3.30.360.10">
    <property type="entry name" value="Dihydrodipicolinate Reductase, domain 2"/>
    <property type="match status" value="1"/>
</dbReference>
<keyword evidence="4" id="KW-0521">NADP</keyword>
<evidence type="ECO:0000256" key="9">
    <source>
        <dbReference type="ARBA" id="ARBA00037922"/>
    </source>
</evidence>
<reference evidence="15" key="1">
    <citation type="submission" date="2018-05" db="EMBL/GenBank/DDBJ databases">
        <authorList>
            <person name="Lanie J.A."/>
            <person name="Ng W.-L."/>
            <person name="Kazmierczak K.M."/>
            <person name="Andrzejewski T.M."/>
            <person name="Davidsen T.M."/>
            <person name="Wayne K.J."/>
            <person name="Tettelin H."/>
            <person name="Glass J.I."/>
            <person name="Rusch D."/>
            <person name="Podicherti R."/>
            <person name="Tsui H.-C.T."/>
            <person name="Winkler M.E."/>
        </authorList>
    </citation>
    <scope>NUCLEOTIDE SEQUENCE</scope>
</reference>
<feature type="domain" description="Dihydrodipicolinate reductase C-terminal" evidence="14">
    <location>
        <begin position="128"/>
        <end position="264"/>
    </location>
</feature>
<dbReference type="PIRSF" id="PIRSF000161">
    <property type="entry name" value="DHPR"/>
    <property type="match status" value="1"/>
</dbReference>
<evidence type="ECO:0000256" key="12">
    <source>
        <dbReference type="ARBA" id="ARBA00049396"/>
    </source>
</evidence>
<keyword evidence="2" id="KW-0963">Cytoplasm</keyword>
<keyword evidence="8" id="KW-0457">Lysine biosynthesis</keyword>
<evidence type="ECO:0000256" key="1">
    <source>
        <dbReference type="ARBA" id="ARBA00006642"/>
    </source>
</evidence>